<sequence length="92" mass="10286">MTTSPLQSPASQALREVDTIAIAQVLLERLALTDDQWHRYKNNRPVRAREQAAAAILALLQDRQDDAQAHLQQALGLLDRSITPPPCPTHQR</sequence>
<dbReference type="Pfam" id="PF20035">
    <property type="entry name" value="DUF6439"/>
    <property type="match status" value="1"/>
</dbReference>
<protein>
    <submittedName>
        <fullName evidence="1">DUF6439 family protein</fullName>
    </submittedName>
</protein>
<dbReference type="EMBL" id="CP030139">
    <property type="protein sequence ID" value="AZB73029.1"/>
    <property type="molecule type" value="Genomic_DNA"/>
</dbReference>
<dbReference type="RefSeq" id="WP_208673412.1">
    <property type="nucleotide sequence ID" value="NZ_CP030139.2"/>
</dbReference>
<evidence type="ECO:0000313" key="2">
    <source>
        <dbReference type="Proteomes" id="UP000267249"/>
    </source>
</evidence>
<name>A0AAN1QPA3_SYNEL</name>
<organism evidence="1 2">
    <name type="scientific">Synechococcus elongatus PCC 11801</name>
    <dbReference type="NCBI Taxonomy" id="2219813"/>
    <lineage>
        <taxon>Bacteria</taxon>
        <taxon>Bacillati</taxon>
        <taxon>Cyanobacteriota</taxon>
        <taxon>Cyanophyceae</taxon>
        <taxon>Synechococcales</taxon>
        <taxon>Synechococcaceae</taxon>
        <taxon>Synechococcus</taxon>
    </lineage>
</organism>
<dbReference type="InterPro" id="IPR045511">
    <property type="entry name" value="DUF6439"/>
</dbReference>
<dbReference type="Proteomes" id="UP000267249">
    <property type="component" value="Chromosome"/>
</dbReference>
<proteinExistence type="predicted"/>
<reference evidence="1 2" key="1">
    <citation type="journal article" date="2018" name="Sci. Rep.">
        <title>Genome Features and Biochemical Characteristics of a Robust, Fast Growing and Naturally Transformable Cyanobacterium Synechococcus elongatus PCC 11801 Isolated from India.</title>
        <authorList>
            <person name="Jaiswal D."/>
            <person name="Sengupta A."/>
            <person name="Sohoni S."/>
            <person name="Sengupta S."/>
            <person name="Phadnavis A.G."/>
            <person name="Pakrasi H.B."/>
            <person name="Wangikar P.P."/>
        </authorList>
    </citation>
    <scope>NUCLEOTIDE SEQUENCE [LARGE SCALE GENOMIC DNA]</scope>
    <source>
        <strain evidence="1 2">PCC 11801</strain>
    </source>
</reference>
<accession>A0AAN1QPA3</accession>
<evidence type="ECO:0000313" key="1">
    <source>
        <dbReference type="EMBL" id="AZB73029.1"/>
    </source>
</evidence>
<gene>
    <name evidence="1" type="ORF">DOP62_10120</name>
</gene>
<dbReference type="AlphaFoldDB" id="A0AAN1QPA3"/>